<evidence type="ECO:0000313" key="2">
    <source>
        <dbReference type="Proteomes" id="UP000290244"/>
    </source>
</evidence>
<dbReference type="Proteomes" id="UP000290244">
    <property type="component" value="Chromosome"/>
</dbReference>
<accession>A0A4P6P497</accession>
<protein>
    <submittedName>
        <fullName evidence="1">Uncharacterized protein</fullName>
    </submittedName>
</protein>
<evidence type="ECO:0000313" key="1">
    <source>
        <dbReference type="EMBL" id="QBG34889.1"/>
    </source>
</evidence>
<dbReference type="KEGG" id="lsd:EMK97_03640"/>
<dbReference type="AlphaFoldDB" id="A0A4P6P497"/>
<gene>
    <name evidence="1" type="ORF">EMK97_03640</name>
</gene>
<keyword evidence="2" id="KW-1185">Reference proteome</keyword>
<name>A0A4P6P497_9GAMM</name>
<dbReference type="EMBL" id="CP034759">
    <property type="protein sequence ID" value="QBG34889.1"/>
    <property type="molecule type" value="Genomic_DNA"/>
</dbReference>
<organism evidence="1 2">
    <name type="scientific">Litorilituus sediminis</name>
    <dbReference type="NCBI Taxonomy" id="718192"/>
    <lineage>
        <taxon>Bacteria</taxon>
        <taxon>Pseudomonadati</taxon>
        <taxon>Pseudomonadota</taxon>
        <taxon>Gammaproteobacteria</taxon>
        <taxon>Alteromonadales</taxon>
        <taxon>Colwelliaceae</taxon>
        <taxon>Litorilituus</taxon>
    </lineage>
</organism>
<proteinExistence type="predicted"/>
<sequence>MPKGSVYPEGEGALVLPSFDSDLSLPLTSKRQGQETSYFWQSDTREVYHQYTPAISSRSVVLDNRSLYQYHHYGF</sequence>
<reference evidence="1 2" key="1">
    <citation type="submission" date="2018-12" db="EMBL/GenBank/DDBJ databases">
        <title>Complete genome of Litorilituus sediminis.</title>
        <authorList>
            <person name="Liu A."/>
            <person name="Rong J."/>
        </authorList>
    </citation>
    <scope>NUCLEOTIDE SEQUENCE [LARGE SCALE GENOMIC DNA]</scope>
    <source>
        <strain evidence="1 2">JCM 17549</strain>
    </source>
</reference>